<dbReference type="SUPFAM" id="SSF55874">
    <property type="entry name" value="ATPase domain of HSP90 chaperone/DNA topoisomerase II/histidine kinase"/>
    <property type="match status" value="1"/>
</dbReference>
<dbReference type="InterPro" id="IPR037052">
    <property type="entry name" value="CheA-like_P2_sf"/>
</dbReference>
<keyword evidence="5 11" id="KW-0597">Phosphoprotein</keyword>
<dbReference type="PANTHER" id="PTHR43395:SF1">
    <property type="entry name" value="CHEMOTAXIS PROTEIN CHEA"/>
    <property type="match status" value="1"/>
</dbReference>
<evidence type="ECO:0000256" key="6">
    <source>
        <dbReference type="ARBA" id="ARBA00022679"/>
    </source>
</evidence>
<dbReference type="CDD" id="cd16916">
    <property type="entry name" value="HATPase_CheA-like"/>
    <property type="match status" value="1"/>
</dbReference>
<dbReference type="Gene3D" id="1.20.120.160">
    <property type="entry name" value="HPT domain"/>
    <property type="match status" value="1"/>
</dbReference>
<feature type="domain" description="CheW-like" evidence="14">
    <location>
        <begin position="592"/>
        <end position="726"/>
    </location>
</feature>
<dbReference type="InterPro" id="IPR036890">
    <property type="entry name" value="HATPase_C_sf"/>
</dbReference>
<dbReference type="PROSITE" id="PS50851">
    <property type="entry name" value="CHEW"/>
    <property type="match status" value="1"/>
</dbReference>
<feature type="domain" description="Histidine kinase" evidence="13">
    <location>
        <begin position="380"/>
        <end position="590"/>
    </location>
</feature>
<dbReference type="SMART" id="SM01231">
    <property type="entry name" value="H-kinase_dim"/>
    <property type="match status" value="1"/>
</dbReference>
<protein>
    <recommendedName>
        <fullName evidence="3">Chemotaxis protein CheA</fullName>
        <ecNumber evidence="2">2.7.13.3</ecNumber>
    </recommendedName>
</protein>
<dbReference type="Gene3D" id="2.30.30.40">
    <property type="entry name" value="SH3 Domains"/>
    <property type="match status" value="1"/>
</dbReference>
<dbReference type="GO" id="GO:0000155">
    <property type="term" value="F:phosphorelay sensor kinase activity"/>
    <property type="evidence" value="ECO:0007669"/>
    <property type="project" value="InterPro"/>
</dbReference>
<dbReference type="SUPFAM" id="SSF55052">
    <property type="entry name" value="CheY-binding domain of CheA"/>
    <property type="match status" value="1"/>
</dbReference>
<evidence type="ECO:0000259" key="13">
    <source>
        <dbReference type="PROSITE" id="PS50109"/>
    </source>
</evidence>
<dbReference type="SMART" id="SM00387">
    <property type="entry name" value="HATPase_c"/>
    <property type="match status" value="1"/>
</dbReference>
<dbReference type="Pfam" id="PF02895">
    <property type="entry name" value="H-kinase_dim"/>
    <property type="match status" value="1"/>
</dbReference>
<dbReference type="SUPFAM" id="SSF50341">
    <property type="entry name" value="CheW-like"/>
    <property type="match status" value="1"/>
</dbReference>
<comment type="caution">
    <text evidence="16">The sequence shown here is derived from an EMBL/GenBank/DDBJ whole genome shotgun (WGS) entry which is preliminary data.</text>
</comment>
<dbReference type="Gene3D" id="3.30.565.10">
    <property type="entry name" value="Histidine kinase-like ATPase, C-terminal domain"/>
    <property type="match status" value="1"/>
</dbReference>
<dbReference type="Pfam" id="PF02518">
    <property type="entry name" value="HATPase_c"/>
    <property type="match status" value="1"/>
</dbReference>
<dbReference type="Pfam" id="PF07194">
    <property type="entry name" value="P2"/>
    <property type="match status" value="1"/>
</dbReference>
<evidence type="ECO:0000256" key="2">
    <source>
        <dbReference type="ARBA" id="ARBA00012438"/>
    </source>
</evidence>
<evidence type="ECO:0000313" key="16">
    <source>
        <dbReference type="EMBL" id="PTQ57705.1"/>
    </source>
</evidence>
<dbReference type="SUPFAM" id="SSF47384">
    <property type="entry name" value="Homodimeric domain of signal transducing histidine kinase"/>
    <property type="match status" value="1"/>
</dbReference>
<name>A0A2R6Y4X9_9BACL</name>
<dbReference type="PROSITE" id="PS50894">
    <property type="entry name" value="HPT"/>
    <property type="match status" value="1"/>
</dbReference>
<dbReference type="PRINTS" id="PR00344">
    <property type="entry name" value="BCTRLSENSOR"/>
</dbReference>
<evidence type="ECO:0000256" key="10">
    <source>
        <dbReference type="ARBA" id="ARBA00023012"/>
    </source>
</evidence>
<keyword evidence="8 16" id="KW-0418">Kinase</keyword>
<dbReference type="Gene3D" id="3.30.70.1110">
    <property type="entry name" value="Histidine kinase CheA-like, P2 response regulator-binding domain"/>
    <property type="match status" value="1"/>
</dbReference>
<sequence length="737" mass="81689">MQLEDYLGMFLEESEENMAILNNQLLVLEANPGDSAAIQEIFRAAHTLKGMSATMGFQHMAELTHAMENALDWIRQGKAHIDSTWMDTLFAAVDELADALRGIAEEGQERPISPEIFERLKQLTAPIDQVRKEAEDHKDPATEAVNVDKKEALALNEMAATALPEQKNGQAPTFLTLSYEHWRDLYDTYQGALIQDALAQGMSALRIEVELDRKTLLKAARAYIVYQTLSSMGEVVQAAPSIDDLEAERFDLSFVLTVLTQENAERVRAELSRISEVARVDLYPLVMERKESALKMMSSDEARPSSPGSLTGTASSSPASSAGDIETTKAGSSKAANKSSLVKTLRVDAERLELLMNVFSELVIDRGRLLLLAEELGAPQLREVVERMSRTTGQMQDLILSIRMVSVETVFNRFPRMVRDIAKEVGKKVDFVIEGEETELDRTVIDELGDPLMHLLRNALDHGLELPDDRRREQKPETGKLRLAAYRSGHHVYIEVQDDGSGIDAEKVREKAVQRGLMSPGEAQRMSDQEIYQVLFLPGFSTRETVSELSGRGVGLDVVKTKIESLGGRISVHSKRGSGTLFRIQLPLSLSILTAMLFVIGEETYALPLGDVVEAVNLTAQDIKTAGKKPVFILRGRILPLVDGRRFFGLPQAANKHTQLTVLVLRNGEDRLGLVIDRILGQQEIVLKGLGSYLKHIQGFSGATILGDGRIALVIDTRTFFEKKFTTLHVEEAEAYV</sequence>
<dbReference type="Pfam" id="PF01584">
    <property type="entry name" value="CheW"/>
    <property type="match status" value="1"/>
</dbReference>
<evidence type="ECO:0000259" key="14">
    <source>
        <dbReference type="PROSITE" id="PS50851"/>
    </source>
</evidence>
<dbReference type="FunFam" id="3.30.565.10:FF:000016">
    <property type="entry name" value="Chemotaxis protein CheA, putative"/>
    <property type="match status" value="1"/>
</dbReference>
<dbReference type="GO" id="GO:0006935">
    <property type="term" value="P:chemotaxis"/>
    <property type="evidence" value="ECO:0007669"/>
    <property type="project" value="UniProtKB-KW"/>
</dbReference>
<dbReference type="CDD" id="cd00731">
    <property type="entry name" value="CheA_reg"/>
    <property type="match status" value="1"/>
</dbReference>
<dbReference type="InterPro" id="IPR004358">
    <property type="entry name" value="Sig_transdc_His_kin-like_C"/>
</dbReference>
<dbReference type="Proteomes" id="UP000244338">
    <property type="component" value="Unassembled WGS sequence"/>
</dbReference>
<dbReference type="GO" id="GO:0005737">
    <property type="term" value="C:cytoplasm"/>
    <property type="evidence" value="ECO:0007669"/>
    <property type="project" value="InterPro"/>
</dbReference>
<dbReference type="InterPro" id="IPR036061">
    <property type="entry name" value="CheW-like_dom_sf"/>
</dbReference>
<dbReference type="Pfam" id="PF01627">
    <property type="entry name" value="Hpt"/>
    <property type="match status" value="1"/>
</dbReference>
<feature type="region of interest" description="Disordered" evidence="12">
    <location>
        <begin position="295"/>
        <end position="333"/>
    </location>
</feature>
<comment type="catalytic activity">
    <reaction evidence="1">
        <text>ATP + protein L-histidine = ADP + protein N-phospho-L-histidine.</text>
        <dbReference type="EC" id="2.7.13.3"/>
    </reaction>
</comment>
<dbReference type="InterPro" id="IPR036641">
    <property type="entry name" value="HPT_dom_sf"/>
</dbReference>
<dbReference type="PANTHER" id="PTHR43395">
    <property type="entry name" value="SENSOR HISTIDINE KINASE CHEA"/>
    <property type="match status" value="1"/>
</dbReference>
<dbReference type="InterPro" id="IPR037006">
    <property type="entry name" value="CheA-like_homodim_sf"/>
</dbReference>
<dbReference type="GO" id="GO:0005524">
    <property type="term" value="F:ATP binding"/>
    <property type="evidence" value="ECO:0007669"/>
    <property type="project" value="UniProtKB-KW"/>
</dbReference>
<evidence type="ECO:0000256" key="9">
    <source>
        <dbReference type="ARBA" id="ARBA00022840"/>
    </source>
</evidence>
<dbReference type="InterPro" id="IPR008207">
    <property type="entry name" value="Sig_transdc_His_kin_Hpt_dom"/>
</dbReference>
<evidence type="ECO:0000256" key="12">
    <source>
        <dbReference type="SAM" id="MobiDB-lite"/>
    </source>
</evidence>
<evidence type="ECO:0000256" key="4">
    <source>
        <dbReference type="ARBA" id="ARBA00022500"/>
    </source>
</evidence>
<keyword evidence="4" id="KW-0145">Chemotaxis</keyword>
<accession>A0A2R6Y4X9</accession>
<proteinExistence type="predicted"/>
<reference evidence="17" key="1">
    <citation type="journal article" date="2018" name="Sci. Rep.">
        <title>Lignite coal burning seam in the remote Altai Mountains harbors a hydrogen-driven thermophilic microbial community.</title>
        <authorList>
            <person name="Kadnikov V.V."/>
            <person name="Mardanov A.V."/>
            <person name="Ivasenko D.A."/>
            <person name="Antsiferov D.V."/>
            <person name="Beletsky A.V."/>
            <person name="Karnachuk O.V."/>
            <person name="Ravin N.V."/>
        </authorList>
    </citation>
    <scope>NUCLEOTIDE SEQUENCE [LARGE SCALE GENOMIC DNA]</scope>
</reference>
<dbReference type="InterPro" id="IPR036097">
    <property type="entry name" value="HisK_dim/P_sf"/>
</dbReference>
<dbReference type="InterPro" id="IPR010808">
    <property type="entry name" value="CheA_P2-bd"/>
</dbReference>
<dbReference type="EC" id="2.7.13.3" evidence="2"/>
<dbReference type="EMBL" id="PEBX01000003">
    <property type="protein sequence ID" value="PTQ57705.1"/>
    <property type="molecule type" value="Genomic_DNA"/>
</dbReference>
<feature type="modified residue" description="Phosphohistidine" evidence="11">
    <location>
        <position position="46"/>
    </location>
</feature>
<dbReference type="InterPro" id="IPR005467">
    <property type="entry name" value="His_kinase_dom"/>
</dbReference>
<dbReference type="SMART" id="SM00073">
    <property type="entry name" value="HPT"/>
    <property type="match status" value="1"/>
</dbReference>
<keyword evidence="6" id="KW-0808">Transferase</keyword>
<dbReference type="PROSITE" id="PS50109">
    <property type="entry name" value="HIS_KIN"/>
    <property type="match status" value="1"/>
</dbReference>
<dbReference type="InterPro" id="IPR035891">
    <property type="entry name" value="CheY-binding_CheA"/>
</dbReference>
<evidence type="ECO:0000256" key="8">
    <source>
        <dbReference type="ARBA" id="ARBA00022777"/>
    </source>
</evidence>
<evidence type="ECO:0000256" key="11">
    <source>
        <dbReference type="PROSITE-ProRule" id="PRU00110"/>
    </source>
</evidence>
<keyword evidence="9" id="KW-0067">ATP-binding</keyword>
<evidence type="ECO:0000313" key="17">
    <source>
        <dbReference type="Proteomes" id="UP000244338"/>
    </source>
</evidence>
<evidence type="ECO:0000256" key="3">
    <source>
        <dbReference type="ARBA" id="ARBA00021495"/>
    </source>
</evidence>
<evidence type="ECO:0000256" key="1">
    <source>
        <dbReference type="ARBA" id="ARBA00000085"/>
    </source>
</evidence>
<dbReference type="InterPro" id="IPR004105">
    <property type="entry name" value="CheA-like_dim"/>
</dbReference>
<dbReference type="InterPro" id="IPR002545">
    <property type="entry name" value="CheW-lke_dom"/>
</dbReference>
<evidence type="ECO:0000256" key="5">
    <source>
        <dbReference type="ARBA" id="ARBA00022553"/>
    </source>
</evidence>
<feature type="domain" description="HPt" evidence="15">
    <location>
        <begin position="1"/>
        <end position="103"/>
    </location>
</feature>
<dbReference type="SMART" id="SM00260">
    <property type="entry name" value="CheW"/>
    <property type="match status" value="1"/>
</dbReference>
<dbReference type="CDD" id="cd00088">
    <property type="entry name" value="HPT"/>
    <property type="match status" value="1"/>
</dbReference>
<feature type="compositionally biased region" description="Low complexity" evidence="12">
    <location>
        <begin position="304"/>
        <end position="333"/>
    </location>
</feature>
<dbReference type="SUPFAM" id="SSF47226">
    <property type="entry name" value="Histidine-containing phosphotransfer domain, HPT domain"/>
    <property type="match status" value="1"/>
</dbReference>
<keyword evidence="7" id="KW-0547">Nucleotide-binding</keyword>
<gene>
    <name evidence="16" type="ORF">BSOLF_0900</name>
</gene>
<evidence type="ECO:0000256" key="7">
    <source>
        <dbReference type="ARBA" id="ARBA00022741"/>
    </source>
</evidence>
<dbReference type="Gene3D" id="1.10.287.560">
    <property type="entry name" value="Histidine kinase CheA-like, homodimeric domain"/>
    <property type="match status" value="1"/>
</dbReference>
<keyword evidence="10" id="KW-0902">Two-component regulatory system</keyword>
<dbReference type="AlphaFoldDB" id="A0A2R6Y4X9"/>
<dbReference type="InterPro" id="IPR051315">
    <property type="entry name" value="Bact_Chemotaxis_CheA"/>
</dbReference>
<dbReference type="InterPro" id="IPR003594">
    <property type="entry name" value="HATPase_dom"/>
</dbReference>
<organism evidence="16 17">
    <name type="scientific">Candidatus Carbonibacillus altaicus</name>
    <dbReference type="NCBI Taxonomy" id="2163959"/>
    <lineage>
        <taxon>Bacteria</taxon>
        <taxon>Bacillati</taxon>
        <taxon>Bacillota</taxon>
        <taxon>Bacilli</taxon>
        <taxon>Bacillales</taxon>
        <taxon>Candidatus Carbonibacillus</taxon>
    </lineage>
</organism>
<evidence type="ECO:0000259" key="15">
    <source>
        <dbReference type="PROSITE" id="PS50894"/>
    </source>
</evidence>